<name>A0ABN9RGA0_9DINO</name>
<dbReference type="EMBL" id="CAUYUJ010006557">
    <property type="protein sequence ID" value="CAK0817784.1"/>
    <property type="molecule type" value="Genomic_DNA"/>
</dbReference>
<evidence type="ECO:0000313" key="3">
    <source>
        <dbReference type="Proteomes" id="UP001189429"/>
    </source>
</evidence>
<gene>
    <name evidence="2" type="ORF">PCOR1329_LOCUS20284</name>
</gene>
<dbReference type="Pfam" id="PF00112">
    <property type="entry name" value="Peptidase_C1"/>
    <property type="match status" value="1"/>
</dbReference>
<feature type="domain" description="Peptidase C1A papain C-terminal" evidence="1">
    <location>
        <begin position="51"/>
        <end position="114"/>
    </location>
</feature>
<dbReference type="Proteomes" id="UP001189429">
    <property type="component" value="Unassembled WGS sequence"/>
</dbReference>
<accession>A0ABN9RGA0</accession>
<comment type="caution">
    <text evidence="2">The sequence shown here is derived from an EMBL/GenBank/DDBJ whole genome shotgun (WGS) entry which is preliminary data.</text>
</comment>
<dbReference type="InterPro" id="IPR038765">
    <property type="entry name" value="Papain-like_cys_pep_sf"/>
</dbReference>
<proteinExistence type="predicted"/>
<dbReference type="InterPro" id="IPR000668">
    <property type="entry name" value="Peptidase_C1A_C"/>
</dbReference>
<organism evidence="2 3">
    <name type="scientific">Prorocentrum cordatum</name>
    <dbReference type="NCBI Taxonomy" id="2364126"/>
    <lineage>
        <taxon>Eukaryota</taxon>
        <taxon>Sar</taxon>
        <taxon>Alveolata</taxon>
        <taxon>Dinophyceae</taxon>
        <taxon>Prorocentrales</taxon>
        <taxon>Prorocentraceae</taxon>
        <taxon>Prorocentrum</taxon>
    </lineage>
</organism>
<dbReference type="Gene3D" id="3.90.70.10">
    <property type="entry name" value="Cysteine proteinases"/>
    <property type="match status" value="1"/>
</dbReference>
<reference evidence="2" key="1">
    <citation type="submission" date="2023-10" db="EMBL/GenBank/DDBJ databases">
        <authorList>
            <person name="Chen Y."/>
            <person name="Shah S."/>
            <person name="Dougan E. K."/>
            <person name="Thang M."/>
            <person name="Chan C."/>
        </authorList>
    </citation>
    <scope>NUCLEOTIDE SEQUENCE [LARGE SCALE GENOMIC DNA]</scope>
</reference>
<dbReference type="SUPFAM" id="SSF54001">
    <property type="entry name" value="Cysteine proteinases"/>
    <property type="match status" value="1"/>
</dbReference>
<evidence type="ECO:0000313" key="2">
    <source>
        <dbReference type="EMBL" id="CAK0817784.1"/>
    </source>
</evidence>
<protein>
    <recommendedName>
        <fullName evidence="1">Peptidase C1A papain C-terminal domain-containing protein</fullName>
    </recommendedName>
</protein>
<evidence type="ECO:0000259" key="1">
    <source>
        <dbReference type="Pfam" id="PF00112"/>
    </source>
</evidence>
<sequence length="146" mass="15811">MNPYMACSSDSEYGFCPFWTWDCSALNVARTCSTFPEYGGTCVGLGWYPNATINEYGYVSGPNDMMSEIYHRGPISCTVDATPLDYYTSGIITQKGLSLNHIVSVTGWGYDESVRAELLVAAKLVGRGLGGDGLRAGGFRRPGHRG</sequence>
<keyword evidence="3" id="KW-1185">Reference proteome</keyword>